<proteinExistence type="predicted"/>
<protein>
    <submittedName>
        <fullName evidence="1">Uncharacterized protein</fullName>
    </submittedName>
</protein>
<sequence>MRDIGGITLRKPRNTGAEIIDLRIGVRLNGTRIMARGTSTHADHRPATPRAAVQASKIRLLINKLTR</sequence>
<evidence type="ECO:0000313" key="2">
    <source>
        <dbReference type="Proteomes" id="UP000321299"/>
    </source>
</evidence>
<reference evidence="1 2" key="1">
    <citation type="submission" date="2019-08" db="EMBL/GenBank/DDBJ databases">
        <title>Plasmid- and chromosome-located mcr-3 in mcr-1-positive Escherichia coli from diseased swine, Taiwan.</title>
        <authorList>
            <person name="Hsu C.-Y."/>
            <person name="Huang W.-C."/>
            <person name="Lauderdale T.-L."/>
        </authorList>
    </citation>
    <scope>NUCLEOTIDE SEQUENCE [LARGE SCALE GENOMIC DNA]</scope>
    <source>
        <strain evidence="1 2">NCYU-26-73</strain>
    </source>
</reference>
<dbReference type="AlphaFoldDB" id="A0A5B9AMJ3"/>
<dbReference type="Proteomes" id="UP000321299">
    <property type="component" value="Chromosome"/>
</dbReference>
<name>A0A5B9AMJ3_ECOLX</name>
<organism evidence="1 2">
    <name type="scientific">Escherichia coli</name>
    <dbReference type="NCBI Taxonomy" id="562"/>
    <lineage>
        <taxon>Bacteria</taxon>
        <taxon>Pseudomonadati</taxon>
        <taxon>Pseudomonadota</taxon>
        <taxon>Gammaproteobacteria</taxon>
        <taxon>Enterobacterales</taxon>
        <taxon>Enterobacteriaceae</taxon>
        <taxon>Escherichia</taxon>
    </lineage>
</organism>
<dbReference type="EMBL" id="CP042615">
    <property type="protein sequence ID" value="QED74492.1"/>
    <property type="molecule type" value="Genomic_DNA"/>
</dbReference>
<accession>A0A5B9AMJ3</accession>
<gene>
    <name evidence="1" type="ORF">FTV93_13165</name>
</gene>
<reference evidence="1 2" key="2">
    <citation type="submission" date="2019-08" db="EMBL/GenBank/DDBJ databases">
        <authorList>
            <person name="Chen F.-J."/>
            <person name="Wu H.-C."/>
            <person name="Liao Y.-C."/>
            <person name="Kuo S.-C."/>
        </authorList>
    </citation>
    <scope>NUCLEOTIDE SEQUENCE [LARGE SCALE GENOMIC DNA]</scope>
    <source>
        <strain evidence="1 2">NCYU-26-73</strain>
    </source>
</reference>
<evidence type="ECO:0000313" key="1">
    <source>
        <dbReference type="EMBL" id="QED74492.1"/>
    </source>
</evidence>